<protein>
    <submittedName>
        <fullName evidence="1">Uncharacterized protein</fullName>
    </submittedName>
</protein>
<comment type="caution">
    <text evidence="1">The sequence shown here is derived from an EMBL/GenBank/DDBJ whole genome shotgun (WGS) entry which is preliminary data.</text>
</comment>
<gene>
    <name evidence="1" type="ORF">BACCOPRO_00953</name>
</gene>
<sequence length="40" mass="4167">MVTSFSLFPGNSCVSAPHYASDLTHLRSNISRVSSASAPA</sequence>
<evidence type="ECO:0000313" key="1">
    <source>
        <dbReference type="EMBL" id="EEF75464.1"/>
    </source>
</evidence>
<dbReference type="EMBL" id="ACBW01000077">
    <property type="protein sequence ID" value="EEF75464.1"/>
    <property type="molecule type" value="Genomic_DNA"/>
</dbReference>
<evidence type="ECO:0000313" key="2">
    <source>
        <dbReference type="Proteomes" id="UP000014073"/>
    </source>
</evidence>
<name>S0F5K6_9BACT</name>
<accession>S0F5K6</accession>
<proteinExistence type="predicted"/>
<keyword evidence="2" id="KW-1185">Reference proteome</keyword>
<dbReference type="HOGENOM" id="CLU_3284775_0_0_10"/>
<reference evidence="1 2" key="1">
    <citation type="submission" date="2008-12" db="EMBL/GenBank/DDBJ databases">
        <authorList>
            <person name="Fulton L."/>
            <person name="Clifton S."/>
            <person name="Fulton B."/>
            <person name="Xu J."/>
            <person name="Minx P."/>
            <person name="Pepin K.H."/>
            <person name="Johnson M."/>
            <person name="Bhonagiri V."/>
            <person name="Nash W.E."/>
            <person name="Mardis E.R."/>
            <person name="Wilson R.K."/>
        </authorList>
    </citation>
    <scope>NUCLEOTIDE SEQUENCE [LARGE SCALE GENOMIC DNA]</scope>
    <source>
        <strain evidence="1 2">DSM 18228</strain>
    </source>
</reference>
<dbReference type="AlphaFoldDB" id="S0F5K6"/>
<dbReference type="Proteomes" id="UP000014073">
    <property type="component" value="Unassembled WGS sequence"/>
</dbReference>
<organism evidence="1 2">
    <name type="scientific">Phocaeicola coprophilus DSM 18228 = JCM 13818</name>
    <dbReference type="NCBI Taxonomy" id="547042"/>
    <lineage>
        <taxon>Bacteria</taxon>
        <taxon>Pseudomonadati</taxon>
        <taxon>Bacteroidota</taxon>
        <taxon>Bacteroidia</taxon>
        <taxon>Bacteroidales</taxon>
        <taxon>Bacteroidaceae</taxon>
        <taxon>Phocaeicola</taxon>
    </lineage>
</organism>